<evidence type="ECO:0000313" key="2">
    <source>
        <dbReference type="Proteomes" id="UP001567350"/>
    </source>
</evidence>
<dbReference type="EMBL" id="JBGJLR010000008">
    <property type="protein sequence ID" value="MEZ2739668.1"/>
    <property type="molecule type" value="Genomic_DNA"/>
</dbReference>
<protein>
    <submittedName>
        <fullName evidence="1">Uncharacterized protein</fullName>
    </submittedName>
</protein>
<gene>
    <name evidence="1" type="ORF">ACBP88_09440</name>
</gene>
<keyword evidence="2" id="KW-1185">Reference proteome</keyword>
<sequence>MSNITLPRPPNDPETLVIFEAQVEIADLQAWHQVWRWGTYQAHSLIFPAASVKDLSDETLKSTALEPGLAHADTRFTFKRGDEWVFVNFNLIDLDD</sequence>
<proteinExistence type="predicted"/>
<organism evidence="1 2">
    <name type="scientific">Comamonas jiangduensis</name>
    <dbReference type="NCBI Taxonomy" id="1194168"/>
    <lineage>
        <taxon>Bacteria</taxon>
        <taxon>Pseudomonadati</taxon>
        <taxon>Pseudomonadota</taxon>
        <taxon>Betaproteobacteria</taxon>
        <taxon>Burkholderiales</taxon>
        <taxon>Comamonadaceae</taxon>
        <taxon>Comamonas</taxon>
    </lineage>
</organism>
<accession>A0ABV4ICW1</accession>
<dbReference type="Proteomes" id="UP001567350">
    <property type="component" value="Unassembled WGS sequence"/>
</dbReference>
<dbReference type="RefSeq" id="WP_370893574.1">
    <property type="nucleotide sequence ID" value="NZ_JBGJLR010000008.1"/>
</dbReference>
<comment type="caution">
    <text evidence="1">The sequence shown here is derived from an EMBL/GenBank/DDBJ whole genome shotgun (WGS) entry which is preliminary data.</text>
</comment>
<reference evidence="1 2" key="1">
    <citation type="submission" date="2024-08" db="EMBL/GenBank/DDBJ databases">
        <authorList>
            <person name="Feng Z."/>
            <person name="Ronholm J."/>
        </authorList>
    </citation>
    <scope>NUCLEOTIDE SEQUENCE [LARGE SCALE GENOMIC DNA]</scope>
    <source>
        <strain evidence="1 2">4-AB0-8</strain>
    </source>
</reference>
<evidence type="ECO:0000313" key="1">
    <source>
        <dbReference type="EMBL" id="MEZ2739668.1"/>
    </source>
</evidence>
<name>A0ABV4ICW1_9BURK</name>